<gene>
    <name evidence="1" type="ORF">BV22DRAFT_120838</name>
</gene>
<reference evidence="1" key="1">
    <citation type="journal article" date="2021" name="New Phytol.">
        <title>Evolutionary innovations through gain and loss of genes in the ectomycorrhizal Boletales.</title>
        <authorList>
            <person name="Wu G."/>
            <person name="Miyauchi S."/>
            <person name="Morin E."/>
            <person name="Kuo A."/>
            <person name="Drula E."/>
            <person name="Varga T."/>
            <person name="Kohler A."/>
            <person name="Feng B."/>
            <person name="Cao Y."/>
            <person name="Lipzen A."/>
            <person name="Daum C."/>
            <person name="Hundley H."/>
            <person name="Pangilinan J."/>
            <person name="Johnson J."/>
            <person name="Barry K."/>
            <person name="LaButti K."/>
            <person name="Ng V."/>
            <person name="Ahrendt S."/>
            <person name="Min B."/>
            <person name="Choi I.G."/>
            <person name="Park H."/>
            <person name="Plett J.M."/>
            <person name="Magnuson J."/>
            <person name="Spatafora J.W."/>
            <person name="Nagy L.G."/>
            <person name="Henrissat B."/>
            <person name="Grigoriev I.V."/>
            <person name="Yang Z.L."/>
            <person name="Xu J."/>
            <person name="Martin F.M."/>
        </authorList>
    </citation>
    <scope>NUCLEOTIDE SEQUENCE</scope>
    <source>
        <strain evidence="1">KUC20120723A-06</strain>
    </source>
</reference>
<dbReference type="Proteomes" id="UP000790709">
    <property type="component" value="Unassembled WGS sequence"/>
</dbReference>
<evidence type="ECO:0000313" key="2">
    <source>
        <dbReference type="Proteomes" id="UP000790709"/>
    </source>
</evidence>
<sequence length="141" mass="15464">MDIQPDVSSAFNEIGGFPVTSSELDAVVVGPRLVAVSGNSMPNEPLHELWIVDTRTYQQYHVPPRILSDTMLTASFGSFRALHVYSISTSTHFLIFRSFLTEDLDRKGFVAVFPIPPPGPLKEGSLPLDPCYEGECPGLIV</sequence>
<name>A0ACB8BUA2_9AGAM</name>
<evidence type="ECO:0000313" key="1">
    <source>
        <dbReference type="EMBL" id="KAH7929545.1"/>
    </source>
</evidence>
<dbReference type="EMBL" id="MU266340">
    <property type="protein sequence ID" value="KAH7929545.1"/>
    <property type="molecule type" value="Genomic_DNA"/>
</dbReference>
<protein>
    <submittedName>
        <fullName evidence="1">Uncharacterized protein</fullName>
    </submittedName>
</protein>
<accession>A0ACB8BUA2</accession>
<organism evidence="1 2">
    <name type="scientific">Leucogyrophana mollusca</name>
    <dbReference type="NCBI Taxonomy" id="85980"/>
    <lineage>
        <taxon>Eukaryota</taxon>
        <taxon>Fungi</taxon>
        <taxon>Dikarya</taxon>
        <taxon>Basidiomycota</taxon>
        <taxon>Agaricomycotina</taxon>
        <taxon>Agaricomycetes</taxon>
        <taxon>Agaricomycetidae</taxon>
        <taxon>Boletales</taxon>
        <taxon>Boletales incertae sedis</taxon>
        <taxon>Leucogyrophana</taxon>
    </lineage>
</organism>
<keyword evidence="2" id="KW-1185">Reference proteome</keyword>
<comment type="caution">
    <text evidence="1">The sequence shown here is derived from an EMBL/GenBank/DDBJ whole genome shotgun (WGS) entry which is preliminary data.</text>
</comment>
<proteinExistence type="predicted"/>